<dbReference type="AlphaFoldDB" id="A0A8E5HV24"/>
<protein>
    <submittedName>
        <fullName evidence="1">Uncharacterized protein</fullName>
    </submittedName>
</protein>
<proteinExistence type="predicted"/>
<name>A0A8E5HV24_USTVR</name>
<keyword evidence="2" id="KW-1185">Reference proteome</keyword>
<sequence>MASSIPHPPSPAGPVNARSAIAMRHLMRAAAHPCSRLQTPACLGVNSHVVCPFLMCRMNRVYLLAIQPGYPARAADWSPDSFVNLDRCPPTACLPTARQLPGHDPSFCRP</sequence>
<evidence type="ECO:0000313" key="2">
    <source>
        <dbReference type="Proteomes" id="UP000027002"/>
    </source>
</evidence>
<reference evidence="1" key="1">
    <citation type="submission" date="2020-03" db="EMBL/GenBank/DDBJ databases">
        <title>A mixture of massive structural variations and highly conserved coding sequences in Ustilaginoidea virens genome.</title>
        <authorList>
            <person name="Zhang K."/>
            <person name="Zhao Z."/>
            <person name="Zhang Z."/>
            <person name="Li Y."/>
            <person name="Hsiang T."/>
            <person name="Sun W."/>
        </authorList>
    </citation>
    <scope>NUCLEOTIDE SEQUENCE</scope>
    <source>
        <strain evidence="1">UV-8b</strain>
    </source>
</reference>
<dbReference type="GeneID" id="66066866"/>
<dbReference type="Proteomes" id="UP000027002">
    <property type="component" value="Chromosome 5"/>
</dbReference>
<organism evidence="1 2">
    <name type="scientific">Ustilaginoidea virens</name>
    <name type="common">Rice false smut fungus</name>
    <name type="synonym">Villosiclava virens</name>
    <dbReference type="NCBI Taxonomy" id="1159556"/>
    <lineage>
        <taxon>Eukaryota</taxon>
        <taxon>Fungi</taxon>
        <taxon>Dikarya</taxon>
        <taxon>Ascomycota</taxon>
        <taxon>Pezizomycotina</taxon>
        <taxon>Sordariomycetes</taxon>
        <taxon>Hypocreomycetidae</taxon>
        <taxon>Hypocreales</taxon>
        <taxon>Clavicipitaceae</taxon>
        <taxon>Ustilaginoidea</taxon>
    </lineage>
</organism>
<accession>A0A8E5HV24</accession>
<evidence type="ECO:0000313" key="1">
    <source>
        <dbReference type="EMBL" id="QUC21848.1"/>
    </source>
</evidence>
<dbReference type="EMBL" id="CP072757">
    <property type="protein sequence ID" value="QUC21848.1"/>
    <property type="molecule type" value="Genomic_DNA"/>
</dbReference>
<gene>
    <name evidence="1" type="ORF">UV8b_06089</name>
</gene>
<dbReference type="KEGG" id="uvi:66066866"/>
<dbReference type="RefSeq" id="XP_042999521.1">
    <property type="nucleotide sequence ID" value="XM_043143586.1"/>
</dbReference>